<comment type="caution">
    <text evidence="2">The sequence shown here is derived from an EMBL/GenBank/DDBJ whole genome shotgun (WGS) entry which is preliminary data.</text>
</comment>
<evidence type="ECO:0000313" key="3">
    <source>
        <dbReference type="Proteomes" id="UP000245812"/>
    </source>
</evidence>
<dbReference type="InterPro" id="IPR006016">
    <property type="entry name" value="UspA"/>
</dbReference>
<organism evidence="2 3">
    <name type="scientific">Fulvimonas soli</name>
    <dbReference type="NCBI Taxonomy" id="155197"/>
    <lineage>
        <taxon>Bacteria</taxon>
        <taxon>Pseudomonadati</taxon>
        <taxon>Pseudomonadota</taxon>
        <taxon>Gammaproteobacteria</taxon>
        <taxon>Lysobacterales</taxon>
        <taxon>Rhodanobacteraceae</taxon>
        <taxon>Fulvimonas</taxon>
    </lineage>
</organism>
<evidence type="ECO:0000259" key="1">
    <source>
        <dbReference type="Pfam" id="PF00582"/>
    </source>
</evidence>
<name>A0A316IAK0_9GAMM</name>
<accession>A0A316IAK0</accession>
<protein>
    <submittedName>
        <fullName evidence="2">Universal stress protein family protein</fullName>
    </submittedName>
</protein>
<evidence type="ECO:0000313" key="2">
    <source>
        <dbReference type="EMBL" id="PWK89729.1"/>
    </source>
</evidence>
<dbReference type="Pfam" id="PF00582">
    <property type="entry name" value="Usp"/>
    <property type="match status" value="1"/>
</dbReference>
<proteinExistence type="predicted"/>
<dbReference type="CDD" id="cd00293">
    <property type="entry name" value="USP-like"/>
    <property type="match status" value="1"/>
</dbReference>
<dbReference type="Gene3D" id="3.40.50.12370">
    <property type="match status" value="1"/>
</dbReference>
<sequence length="152" mass="15933">MYSVHPDGFPAGEEGGGHILVLYDGSPDTDRAVEHALTLARQRSARLFVLAVAPHSANAGAAASARVALTDDLIAFARLGRRLGVEVDGSCLDQPDRGIVEQVIASHRIDRVVLPKADGVPKSPGARLLRDLGRDCPVPVVFSTDRPAGAAP</sequence>
<keyword evidence="3" id="KW-1185">Reference proteome</keyword>
<dbReference type="RefSeq" id="WP_109722856.1">
    <property type="nucleotide sequence ID" value="NZ_MSZV01000007.1"/>
</dbReference>
<dbReference type="EMBL" id="QGHC01000004">
    <property type="protein sequence ID" value="PWK89729.1"/>
    <property type="molecule type" value="Genomic_DNA"/>
</dbReference>
<reference evidence="2 3" key="1">
    <citation type="submission" date="2018-05" db="EMBL/GenBank/DDBJ databases">
        <title>Genomic Encyclopedia of Type Strains, Phase IV (KMG-IV): sequencing the most valuable type-strain genomes for metagenomic binning, comparative biology and taxonomic classification.</title>
        <authorList>
            <person name="Goeker M."/>
        </authorList>
    </citation>
    <scope>NUCLEOTIDE SEQUENCE [LARGE SCALE GENOMIC DNA]</scope>
    <source>
        <strain evidence="2 3">DSM 14263</strain>
    </source>
</reference>
<dbReference type="SUPFAM" id="SSF52402">
    <property type="entry name" value="Adenine nucleotide alpha hydrolases-like"/>
    <property type="match status" value="1"/>
</dbReference>
<dbReference type="Proteomes" id="UP000245812">
    <property type="component" value="Unassembled WGS sequence"/>
</dbReference>
<feature type="domain" description="UspA" evidence="1">
    <location>
        <begin position="18"/>
        <end position="109"/>
    </location>
</feature>
<dbReference type="AlphaFoldDB" id="A0A316IAK0"/>
<gene>
    <name evidence="2" type="ORF">C7456_10477</name>
</gene>